<feature type="region of interest" description="Disordered" evidence="2">
    <location>
        <begin position="471"/>
        <end position="496"/>
    </location>
</feature>
<dbReference type="Gene3D" id="2.30.42.10">
    <property type="match status" value="1"/>
</dbReference>
<evidence type="ECO:0000256" key="1">
    <source>
        <dbReference type="ARBA" id="ARBA00022700"/>
    </source>
</evidence>
<evidence type="ECO:0000259" key="4">
    <source>
        <dbReference type="PROSITE" id="PS50132"/>
    </source>
</evidence>
<dbReference type="Ensembl" id="ENSDCDT00010073245.1">
    <property type="protein sequence ID" value="ENSDCDP00010062450.1"/>
    <property type="gene ID" value="ENSDCDG00010034268.1"/>
</dbReference>
<proteinExistence type="predicted"/>
<dbReference type="PRINTS" id="PR01301">
    <property type="entry name" value="RGSPROTEIN"/>
</dbReference>
<dbReference type="PROSITE" id="PS50106">
    <property type="entry name" value="PDZ"/>
    <property type="match status" value="1"/>
</dbReference>
<dbReference type="Gene3D" id="2.30.29.30">
    <property type="entry name" value="Pleckstrin-homology domain (PH domain)/Phosphotyrosine-binding domain (PTB)"/>
    <property type="match status" value="1"/>
</dbReference>
<dbReference type="SMART" id="SM00228">
    <property type="entry name" value="PDZ"/>
    <property type="match status" value="1"/>
</dbReference>
<gene>
    <name evidence="5" type="primary">LOC114799847</name>
</gene>
<dbReference type="GO" id="GO:0009968">
    <property type="term" value="P:negative regulation of signal transduction"/>
    <property type="evidence" value="ECO:0007669"/>
    <property type="project" value="UniProtKB-KW"/>
</dbReference>
<feature type="domain" description="PDZ" evidence="3">
    <location>
        <begin position="43"/>
        <end position="120"/>
    </location>
</feature>
<evidence type="ECO:0000256" key="2">
    <source>
        <dbReference type="SAM" id="MobiDB-lite"/>
    </source>
</evidence>
<evidence type="ECO:0000313" key="5">
    <source>
        <dbReference type="Ensembl" id="ENSDCDP00010062450.1"/>
    </source>
</evidence>
<sequence>MFSKGTLSSWNSWDSFIYLPDSAVPDHGRRAETTSAENMRSLMVTILRGKDGFGFTICSDSPVRVQAVEPGGPAHQAGLQQLDTLLQLNGQPVEHWKCVDLAHAIRNCRSEITLVVWRTVPVTKPYFEGLIHQPTYKTSGYDTLSPMAKKQDKTPPLLSNPTNHRQSRHKKVNTSKSPVSGLMDSGWPWRDKSEENDYKTRTQTLKGTRVTSSNGDNYIILSPVNPGSQMLQPVYSDSNGTIGTLGRIYQTHPARGLQQSSGFLQDCDLQARATLQRPLHSRTSTIRSSTYRQSFANYQNCTIVQSHLPHSNYGTYVALTPKILIFPVFVQPLDLCSPERMLLLSEELILHDSQRMAIKATVFIYTDLMLLTREDEPGRCNVLQSPLFLHQLTLQDVSADKMRLYFTQRTEKSECLFSLEAFSAEQKRRVLQCLRENIEKQLQQRERLGLHQMVEPKSVDSSEAALLDFGTQSSRDLSPSCPPESPRMGSTSGARLHYPELGQNTLAEPKLSTAGEECKGRYLKKEVWKERLEKKSVSVEREDGQEKEQREQGEGESASEIMSVCARPQSSSLSSSPLVIPKLCLDRAFMADVLTSPSTDEDEEDEDDEEEDHRECNGNNFLECEGMKRRSMVETSPSGKEMDGLGVQKSLHRRTHSEGSLLQEPRSPRFISEHSINFLSSNAHDQQDGWTMPSPKTLRKELTKNGGSAYHICMLFSGKSNDCRCDVAGGGLKKKKSKNLAEDMKNRWTFLRKKNELRASKLEKLLKSEQPSPDDAMKWSESFDMLLGHKYGVAAFHAFLKTEFSEENLDFWMSCEEFRKIKSQSKLASRAKKIFSEHISVQSCKEVNLDSYTREQTKLNLDNISPACFDLAQSRIYGLMERDSYPRFLRSDLYMDLTHQTRPRSMPDLS</sequence>
<dbReference type="CDD" id="cd08713">
    <property type="entry name" value="RGS_RGS3"/>
    <property type="match status" value="1"/>
</dbReference>
<keyword evidence="1" id="KW-0734">Signal transduction inhibitor</keyword>
<feature type="region of interest" description="Disordered" evidence="2">
    <location>
        <begin position="534"/>
        <end position="573"/>
    </location>
</feature>
<dbReference type="GO" id="GO:0005886">
    <property type="term" value="C:plasma membrane"/>
    <property type="evidence" value="ECO:0007669"/>
    <property type="project" value="TreeGrafter"/>
</dbReference>
<dbReference type="InterPro" id="IPR036305">
    <property type="entry name" value="RGS_sf"/>
</dbReference>
<keyword evidence="6" id="KW-1185">Reference proteome</keyword>
<accession>A0AAY4EXK9</accession>
<dbReference type="InterPro" id="IPR001478">
    <property type="entry name" value="PDZ"/>
</dbReference>
<evidence type="ECO:0000313" key="6">
    <source>
        <dbReference type="Proteomes" id="UP000694580"/>
    </source>
</evidence>
<dbReference type="PROSITE" id="PS50132">
    <property type="entry name" value="RGS"/>
    <property type="match status" value="1"/>
</dbReference>
<dbReference type="SMART" id="SM00315">
    <property type="entry name" value="RGS"/>
    <property type="match status" value="1"/>
</dbReference>
<dbReference type="InterPro" id="IPR044926">
    <property type="entry name" value="RGS_subdomain_2"/>
</dbReference>
<dbReference type="AlphaFoldDB" id="A0AAY4EXK9"/>
<dbReference type="GO" id="GO:0005634">
    <property type="term" value="C:nucleus"/>
    <property type="evidence" value="ECO:0007669"/>
    <property type="project" value="TreeGrafter"/>
</dbReference>
<organism evidence="5 6">
    <name type="scientific">Denticeps clupeoides</name>
    <name type="common">denticle herring</name>
    <dbReference type="NCBI Taxonomy" id="299321"/>
    <lineage>
        <taxon>Eukaryota</taxon>
        <taxon>Metazoa</taxon>
        <taxon>Chordata</taxon>
        <taxon>Craniata</taxon>
        <taxon>Vertebrata</taxon>
        <taxon>Euteleostomi</taxon>
        <taxon>Actinopterygii</taxon>
        <taxon>Neopterygii</taxon>
        <taxon>Teleostei</taxon>
        <taxon>Clupei</taxon>
        <taxon>Clupeiformes</taxon>
        <taxon>Denticipitoidei</taxon>
        <taxon>Denticipitidae</taxon>
        <taxon>Denticeps</taxon>
    </lineage>
</organism>
<dbReference type="Pfam" id="PF00595">
    <property type="entry name" value="PDZ"/>
    <property type="match status" value="1"/>
</dbReference>
<reference evidence="5" key="2">
    <citation type="submission" date="2025-08" db="UniProtKB">
        <authorList>
            <consortium name="Ensembl"/>
        </authorList>
    </citation>
    <scope>IDENTIFICATION</scope>
</reference>
<reference evidence="5 6" key="1">
    <citation type="submission" date="2020-06" db="EMBL/GenBank/DDBJ databases">
        <authorList>
            <consortium name="Wellcome Sanger Institute Data Sharing"/>
        </authorList>
    </citation>
    <scope>NUCLEOTIDE SEQUENCE [LARGE SCALE GENOMIC DNA]</scope>
</reference>
<dbReference type="FunFam" id="1.10.167.10:FF:000001">
    <property type="entry name" value="Putative regulator of g-protein signaling 12"/>
    <property type="match status" value="1"/>
</dbReference>
<dbReference type="CDD" id="cd06711">
    <property type="entry name" value="PDZ_RGS3-like"/>
    <property type="match status" value="1"/>
</dbReference>
<dbReference type="SUPFAM" id="SSF50156">
    <property type="entry name" value="PDZ domain-like"/>
    <property type="match status" value="1"/>
</dbReference>
<dbReference type="InterPro" id="IPR034951">
    <property type="entry name" value="RGS_RGS3"/>
</dbReference>
<protein>
    <submittedName>
        <fullName evidence="5">Regulator of G protein signaling 3</fullName>
    </submittedName>
</protein>
<dbReference type="InterPro" id="IPR036034">
    <property type="entry name" value="PDZ_sf"/>
</dbReference>
<evidence type="ECO:0000259" key="3">
    <source>
        <dbReference type="PROSITE" id="PS50106"/>
    </source>
</evidence>
<dbReference type="PANTHER" id="PTHR46848:SF1">
    <property type="entry name" value="REGULATOR OF G-PROTEIN SIGNALING 3"/>
    <property type="match status" value="1"/>
</dbReference>
<reference evidence="5" key="3">
    <citation type="submission" date="2025-09" db="UniProtKB">
        <authorList>
            <consortium name="Ensembl"/>
        </authorList>
    </citation>
    <scope>IDENTIFICATION</scope>
</reference>
<dbReference type="Pfam" id="PF00615">
    <property type="entry name" value="RGS"/>
    <property type="match status" value="1"/>
</dbReference>
<dbReference type="PANTHER" id="PTHR46848">
    <property type="entry name" value="REGULATOR OF G-PROTEIN SIGNALING 3"/>
    <property type="match status" value="1"/>
</dbReference>
<dbReference type="Gene3D" id="1.10.167.10">
    <property type="entry name" value="Regulator of G-protein Signalling 4, domain 2"/>
    <property type="match status" value="1"/>
</dbReference>
<dbReference type="SUPFAM" id="SSF50729">
    <property type="entry name" value="PH domain-like"/>
    <property type="match status" value="1"/>
</dbReference>
<dbReference type="InterPro" id="IPR011993">
    <property type="entry name" value="PH-like_dom_sf"/>
</dbReference>
<dbReference type="InterPro" id="IPR024066">
    <property type="entry name" value="RGS_subdom1/3"/>
</dbReference>
<dbReference type="FunFam" id="1.10.196.10:FF:000001">
    <property type="entry name" value="Regulator of G-protein signaling 8"/>
    <property type="match status" value="1"/>
</dbReference>
<feature type="region of interest" description="Disordered" evidence="2">
    <location>
        <begin position="149"/>
        <end position="188"/>
    </location>
</feature>
<name>A0AAY4EXK9_9TELE</name>
<dbReference type="Gene3D" id="1.10.196.10">
    <property type="match status" value="1"/>
</dbReference>
<dbReference type="InterPro" id="IPR016137">
    <property type="entry name" value="RGS"/>
</dbReference>
<feature type="region of interest" description="Disordered" evidence="2">
    <location>
        <begin position="594"/>
        <end position="619"/>
    </location>
</feature>
<feature type="compositionally biased region" description="Acidic residues" evidence="2">
    <location>
        <begin position="599"/>
        <end position="612"/>
    </location>
</feature>
<dbReference type="SUPFAM" id="SSF48097">
    <property type="entry name" value="Regulator of G-protein signaling, RGS"/>
    <property type="match status" value="1"/>
</dbReference>
<feature type="compositionally biased region" description="Basic and acidic residues" evidence="2">
    <location>
        <begin position="534"/>
        <end position="553"/>
    </location>
</feature>
<feature type="domain" description="RGS" evidence="4">
    <location>
        <begin position="782"/>
        <end position="898"/>
    </location>
</feature>
<dbReference type="Proteomes" id="UP000694580">
    <property type="component" value="Chromosome 11"/>
</dbReference>
<dbReference type="GeneTree" id="ENSGT00940000154416"/>